<feature type="transmembrane region" description="Helical" evidence="10">
    <location>
        <begin position="404"/>
        <end position="428"/>
    </location>
</feature>
<evidence type="ECO:0000256" key="8">
    <source>
        <dbReference type="ARBA" id="ARBA00035585"/>
    </source>
</evidence>
<reference evidence="11 12" key="1">
    <citation type="journal article" date="2018" name="Mol. Biol. Evol.">
        <title>Broad Genomic Sampling Reveals a Smut Pathogenic Ancestry of the Fungal Clade Ustilaginomycotina.</title>
        <authorList>
            <person name="Kijpornyongpan T."/>
            <person name="Mondo S.J."/>
            <person name="Barry K."/>
            <person name="Sandor L."/>
            <person name="Lee J."/>
            <person name="Lipzen A."/>
            <person name="Pangilinan J."/>
            <person name="LaButti K."/>
            <person name="Hainaut M."/>
            <person name="Henrissat B."/>
            <person name="Grigoriev I.V."/>
            <person name="Spatafora J.W."/>
            <person name="Aime M.C."/>
        </authorList>
    </citation>
    <scope>NUCLEOTIDE SEQUENCE [LARGE SCALE GENOMIC DNA]</scope>
    <source>
        <strain evidence="11 12">MCA 3882</strain>
    </source>
</reference>
<dbReference type="InParanoid" id="A0A316VFW3"/>
<keyword evidence="3" id="KW-1003">Cell membrane</keyword>
<evidence type="ECO:0000256" key="3">
    <source>
        <dbReference type="ARBA" id="ARBA00022475"/>
    </source>
</evidence>
<evidence type="ECO:0000313" key="12">
    <source>
        <dbReference type="Proteomes" id="UP000245771"/>
    </source>
</evidence>
<feature type="transmembrane region" description="Helical" evidence="10">
    <location>
        <begin position="88"/>
        <end position="108"/>
    </location>
</feature>
<dbReference type="PANTHER" id="PTHR28259:SF1">
    <property type="entry name" value="FLUORIDE EXPORT PROTEIN 1-RELATED"/>
    <property type="match status" value="1"/>
</dbReference>
<evidence type="ECO:0000256" key="5">
    <source>
        <dbReference type="ARBA" id="ARBA00022989"/>
    </source>
</evidence>
<evidence type="ECO:0000256" key="4">
    <source>
        <dbReference type="ARBA" id="ARBA00022692"/>
    </source>
</evidence>
<dbReference type="STRING" id="1280837.A0A316VFW3"/>
<dbReference type="EMBL" id="KZ819602">
    <property type="protein sequence ID" value="PWN36472.1"/>
    <property type="molecule type" value="Genomic_DNA"/>
</dbReference>
<feature type="transmembrane region" description="Helical" evidence="10">
    <location>
        <begin position="326"/>
        <end position="349"/>
    </location>
</feature>
<gene>
    <name evidence="11" type="ORF">FA14DRAFT_118847</name>
</gene>
<feature type="region of interest" description="Disordered" evidence="9">
    <location>
        <begin position="26"/>
        <end position="63"/>
    </location>
</feature>
<feature type="compositionally biased region" description="Basic and acidic residues" evidence="9">
    <location>
        <begin position="26"/>
        <end position="45"/>
    </location>
</feature>
<dbReference type="GeneID" id="37018098"/>
<keyword evidence="12" id="KW-1185">Reference proteome</keyword>
<comment type="subcellular location">
    <subcellularLocation>
        <location evidence="2">Cell membrane</location>
        <topology evidence="2">Multi-pass membrane protein</topology>
    </subcellularLocation>
</comment>
<dbReference type="GO" id="GO:1903425">
    <property type="term" value="F:fluoride transmembrane transporter activity"/>
    <property type="evidence" value="ECO:0007669"/>
    <property type="project" value="TreeGrafter"/>
</dbReference>
<comment type="catalytic activity">
    <reaction evidence="8">
        <text>fluoride(in) = fluoride(out)</text>
        <dbReference type="Rhea" id="RHEA:76159"/>
        <dbReference type="ChEBI" id="CHEBI:17051"/>
    </reaction>
    <physiologicalReaction direction="left-to-right" evidence="8">
        <dbReference type="Rhea" id="RHEA:76160"/>
    </physiologicalReaction>
</comment>
<keyword evidence="5 10" id="KW-1133">Transmembrane helix</keyword>
<dbReference type="RefSeq" id="XP_025356774.1">
    <property type="nucleotide sequence ID" value="XM_025496317.1"/>
</dbReference>
<dbReference type="FunCoup" id="A0A316VFW3">
    <property type="interactions" value="30"/>
</dbReference>
<dbReference type="PANTHER" id="PTHR28259">
    <property type="entry name" value="FLUORIDE EXPORT PROTEIN 1-RELATED"/>
    <property type="match status" value="1"/>
</dbReference>
<keyword evidence="6 10" id="KW-0472">Membrane</keyword>
<evidence type="ECO:0008006" key="13">
    <source>
        <dbReference type="Google" id="ProtNLM"/>
    </source>
</evidence>
<feature type="transmembrane region" description="Helical" evidence="10">
    <location>
        <begin position="120"/>
        <end position="142"/>
    </location>
</feature>
<organism evidence="11 12">
    <name type="scientific">Meira miltonrushii</name>
    <dbReference type="NCBI Taxonomy" id="1280837"/>
    <lineage>
        <taxon>Eukaryota</taxon>
        <taxon>Fungi</taxon>
        <taxon>Dikarya</taxon>
        <taxon>Basidiomycota</taxon>
        <taxon>Ustilaginomycotina</taxon>
        <taxon>Exobasidiomycetes</taxon>
        <taxon>Exobasidiales</taxon>
        <taxon>Brachybasidiaceae</taxon>
        <taxon>Meira</taxon>
    </lineage>
</organism>
<evidence type="ECO:0000256" key="6">
    <source>
        <dbReference type="ARBA" id="ARBA00023136"/>
    </source>
</evidence>
<sequence length="441" mass="49018">MEPFETPCESLIGDWTGPGYDRSLDHNHLPIDVDGQSGRDDRDQTGNEADLEPGRQLEPAEEGKEASQLHQKHFILLADEPQTSGFRLLRHFSILGLLSFSSIWGVLAREGLIALNTYDGMSVSATIWPQAVGCLIIGYVVANRVLLERWYPPIYIALGTGFCGSLTTFSTFILQVFQAYSNQIHFKRHGLQNVMDALSQTALTFGMSLTALALGGALKEVFPLQYLLHHFERLTVHKSILRHQDRRLTAEEMGKVIDVDTRLPYTTTADAFNASIGFFFWIATAVLCGMYPPFRHVTYAVVMGPPGTFLRWYLSRLNSSKWSRTFPHWPVGTLTANLLATLILCFAFIGQNFGRNDHLNARGWHPSSEACNALHGVQEGFCGCLSTISTFAVELSNIRPRKYALGYAAGSYILGIVVCVIVIGIPWWTIGMEGSCSARYT</sequence>
<accession>A0A316VFW3</accession>
<feature type="transmembrane region" description="Helical" evidence="10">
    <location>
        <begin position="197"/>
        <end position="218"/>
    </location>
</feature>
<comment type="function">
    <text evidence="1">Fluoride channel required for the rapid expulsion of cytoplasmic fluoride.</text>
</comment>
<dbReference type="Proteomes" id="UP000245771">
    <property type="component" value="Unassembled WGS sequence"/>
</dbReference>
<feature type="transmembrane region" description="Helical" evidence="10">
    <location>
        <begin position="271"/>
        <end position="290"/>
    </location>
</feature>
<name>A0A316VFW3_9BASI</name>
<evidence type="ECO:0000256" key="7">
    <source>
        <dbReference type="ARBA" id="ARBA00035120"/>
    </source>
</evidence>
<dbReference type="InterPro" id="IPR003691">
    <property type="entry name" value="FluC"/>
</dbReference>
<dbReference type="GO" id="GO:0005886">
    <property type="term" value="C:plasma membrane"/>
    <property type="evidence" value="ECO:0007669"/>
    <property type="project" value="UniProtKB-SubCell"/>
</dbReference>
<protein>
    <recommendedName>
        <fullName evidence="13">CRCB-domain-containing protein</fullName>
    </recommendedName>
</protein>
<dbReference type="Pfam" id="PF02537">
    <property type="entry name" value="CRCB"/>
    <property type="match status" value="2"/>
</dbReference>
<evidence type="ECO:0000256" key="2">
    <source>
        <dbReference type="ARBA" id="ARBA00004651"/>
    </source>
</evidence>
<keyword evidence="4 10" id="KW-0812">Transmembrane</keyword>
<evidence type="ECO:0000256" key="1">
    <source>
        <dbReference type="ARBA" id="ARBA00002598"/>
    </source>
</evidence>
<dbReference type="AlphaFoldDB" id="A0A316VFW3"/>
<dbReference type="OrthoDB" id="409792at2759"/>
<feature type="transmembrane region" description="Helical" evidence="10">
    <location>
        <begin position="154"/>
        <end position="177"/>
    </location>
</feature>
<evidence type="ECO:0000256" key="10">
    <source>
        <dbReference type="SAM" id="Phobius"/>
    </source>
</evidence>
<comment type="similarity">
    <text evidence="7">Belongs to the fluoride channel Fluc/FEX (TC 1.A.43) family.</text>
</comment>
<evidence type="ECO:0000256" key="9">
    <source>
        <dbReference type="SAM" id="MobiDB-lite"/>
    </source>
</evidence>
<evidence type="ECO:0000313" key="11">
    <source>
        <dbReference type="EMBL" id="PWN36472.1"/>
    </source>
</evidence>
<proteinExistence type="inferred from homology"/>